<sequence>MSDTPPDRPSFEALTLARDALRDLWDARRFHVILSLIAVLPRAVMDAFGLLSPYYAGVLAQTLPPGYWQAALLFLLWAALWNTPMLVLWFRRFMVGPQDVLRLGLGQLTQRSLLFLGYSFLLIVGIGVIVMLSTVVLSGILSIFASGKSAAALPFGFLLVLVIGLYFFFGTRFMLTFGALTVGERLSLRDSWRLTANIAGPIIGALALCLLGSLMVAQGIYWLVTLAIIGPSGIPAGAPVPAVLHILDLILAPLNYAATALMAAICARVYHALRHP</sequence>
<dbReference type="RefSeq" id="WP_274942466.1">
    <property type="nucleotide sequence ID" value="NZ_JANWOI010000001.1"/>
</dbReference>
<keyword evidence="1" id="KW-0472">Membrane</keyword>
<protein>
    <submittedName>
        <fullName evidence="2">Uncharacterized protein</fullName>
    </submittedName>
</protein>
<dbReference type="AlphaFoldDB" id="A0A9X3TVY4"/>
<evidence type="ECO:0000313" key="2">
    <source>
        <dbReference type="EMBL" id="MDA5192763.1"/>
    </source>
</evidence>
<keyword evidence="1" id="KW-0812">Transmembrane</keyword>
<gene>
    <name evidence="2" type="ORF">NYP16_02165</name>
</gene>
<feature type="transmembrane region" description="Helical" evidence="1">
    <location>
        <begin position="67"/>
        <end position="91"/>
    </location>
</feature>
<feature type="transmembrane region" description="Helical" evidence="1">
    <location>
        <begin position="157"/>
        <end position="182"/>
    </location>
</feature>
<feature type="transmembrane region" description="Helical" evidence="1">
    <location>
        <begin position="220"/>
        <end position="247"/>
    </location>
</feature>
<feature type="transmembrane region" description="Helical" evidence="1">
    <location>
        <begin position="112"/>
        <end position="145"/>
    </location>
</feature>
<keyword evidence="3" id="KW-1185">Reference proteome</keyword>
<proteinExistence type="predicted"/>
<reference evidence="2" key="1">
    <citation type="submission" date="2022-08" db="EMBL/GenBank/DDBJ databases">
        <authorList>
            <person name="Vandamme P."/>
            <person name="Hettiarachchi A."/>
            <person name="Peeters C."/>
            <person name="Cnockaert M."/>
            <person name="Carlier A."/>
        </authorList>
    </citation>
    <scope>NUCLEOTIDE SEQUENCE</scope>
    <source>
        <strain evidence="2">LMG 31809</strain>
    </source>
</reference>
<feature type="transmembrane region" description="Helical" evidence="1">
    <location>
        <begin position="254"/>
        <end position="273"/>
    </location>
</feature>
<feature type="transmembrane region" description="Helical" evidence="1">
    <location>
        <begin position="32"/>
        <end position="55"/>
    </location>
</feature>
<name>A0A9X3TVY4_9PROT</name>
<reference evidence="2" key="2">
    <citation type="journal article" date="2023" name="Syst. Appl. Microbiol.">
        <title>Govania unica gen. nov., sp. nov., a rare biosphere bacterium that represents a novel family in the class Alphaproteobacteria.</title>
        <authorList>
            <person name="Vandamme P."/>
            <person name="Peeters C."/>
            <person name="Hettiarachchi A."/>
            <person name="Cnockaert M."/>
            <person name="Carlier A."/>
        </authorList>
    </citation>
    <scope>NUCLEOTIDE SEQUENCE</scope>
    <source>
        <strain evidence="2">LMG 31809</strain>
    </source>
</reference>
<organism evidence="2 3">
    <name type="scientific">Govanella unica</name>
    <dbReference type="NCBI Taxonomy" id="2975056"/>
    <lineage>
        <taxon>Bacteria</taxon>
        <taxon>Pseudomonadati</taxon>
        <taxon>Pseudomonadota</taxon>
        <taxon>Alphaproteobacteria</taxon>
        <taxon>Emcibacterales</taxon>
        <taxon>Govanellaceae</taxon>
        <taxon>Govanella</taxon>
    </lineage>
</organism>
<dbReference type="EMBL" id="JANWOI010000001">
    <property type="protein sequence ID" value="MDA5192763.1"/>
    <property type="molecule type" value="Genomic_DNA"/>
</dbReference>
<evidence type="ECO:0000256" key="1">
    <source>
        <dbReference type="SAM" id="Phobius"/>
    </source>
</evidence>
<feature type="transmembrane region" description="Helical" evidence="1">
    <location>
        <begin position="194"/>
        <end position="214"/>
    </location>
</feature>
<comment type="caution">
    <text evidence="2">The sequence shown here is derived from an EMBL/GenBank/DDBJ whole genome shotgun (WGS) entry which is preliminary data.</text>
</comment>
<dbReference type="Proteomes" id="UP001141619">
    <property type="component" value="Unassembled WGS sequence"/>
</dbReference>
<accession>A0A9X3TVY4</accession>
<evidence type="ECO:0000313" key="3">
    <source>
        <dbReference type="Proteomes" id="UP001141619"/>
    </source>
</evidence>
<keyword evidence="1" id="KW-1133">Transmembrane helix</keyword>